<accession>A0AAD3NCJ7</accession>
<evidence type="ECO:0000313" key="2">
    <source>
        <dbReference type="Proteomes" id="UP001279410"/>
    </source>
</evidence>
<reference evidence="1" key="1">
    <citation type="submission" date="2022-08" db="EMBL/GenBank/DDBJ databases">
        <title>Genome sequencing of akame (Lates japonicus).</title>
        <authorList>
            <person name="Hashiguchi Y."/>
            <person name="Takahashi H."/>
        </authorList>
    </citation>
    <scope>NUCLEOTIDE SEQUENCE</scope>
    <source>
        <strain evidence="1">Kochi</strain>
    </source>
</reference>
<name>A0AAD3NCJ7_LATJO</name>
<sequence length="177" mass="19288">MNGWINETQGFGTRLYMHFKVSVGTVWLIYGFVTVSESAGIAHSACNYRKICETIEYDTREAICCDKQIHSGAGLSCCGGEAFNPAVATCCKVKHGDRFQDAIDVDVYLCCGTNDAILRKTSNSSLCCGAVQYDSETQCCCNGEHLEIQNKTQSNCCEEVSAVSGNTQTQKPTHQPI</sequence>
<gene>
    <name evidence="1" type="ORF">AKAME5_002006200</name>
</gene>
<keyword evidence="2" id="KW-1185">Reference proteome</keyword>
<organism evidence="1 2">
    <name type="scientific">Lates japonicus</name>
    <name type="common">Japanese lates</name>
    <dbReference type="NCBI Taxonomy" id="270547"/>
    <lineage>
        <taxon>Eukaryota</taxon>
        <taxon>Metazoa</taxon>
        <taxon>Chordata</taxon>
        <taxon>Craniata</taxon>
        <taxon>Vertebrata</taxon>
        <taxon>Euteleostomi</taxon>
        <taxon>Actinopterygii</taxon>
        <taxon>Neopterygii</taxon>
        <taxon>Teleostei</taxon>
        <taxon>Neoteleostei</taxon>
        <taxon>Acanthomorphata</taxon>
        <taxon>Carangaria</taxon>
        <taxon>Carangaria incertae sedis</taxon>
        <taxon>Centropomidae</taxon>
        <taxon>Lates</taxon>
    </lineage>
</organism>
<dbReference type="EMBL" id="BRZM01000147">
    <property type="protein sequence ID" value="GLD68749.1"/>
    <property type="molecule type" value="Genomic_DNA"/>
</dbReference>
<dbReference type="Proteomes" id="UP001279410">
    <property type="component" value="Unassembled WGS sequence"/>
</dbReference>
<proteinExistence type="predicted"/>
<dbReference type="AlphaFoldDB" id="A0AAD3NCJ7"/>
<evidence type="ECO:0000313" key="1">
    <source>
        <dbReference type="EMBL" id="GLD68749.1"/>
    </source>
</evidence>
<feature type="non-terminal residue" evidence="1">
    <location>
        <position position="177"/>
    </location>
</feature>
<comment type="caution">
    <text evidence="1">The sequence shown here is derived from an EMBL/GenBank/DDBJ whole genome shotgun (WGS) entry which is preliminary data.</text>
</comment>
<protein>
    <submittedName>
        <fullName evidence="1">Uncharacterized protein</fullName>
    </submittedName>
</protein>